<dbReference type="EMBL" id="CAJNOR010003802">
    <property type="protein sequence ID" value="CAF1448899.1"/>
    <property type="molecule type" value="Genomic_DNA"/>
</dbReference>
<evidence type="ECO:0008006" key="3">
    <source>
        <dbReference type="Google" id="ProtNLM"/>
    </source>
</evidence>
<dbReference type="SUPFAM" id="SSF47954">
    <property type="entry name" value="Cyclin-like"/>
    <property type="match status" value="1"/>
</dbReference>
<dbReference type="AlphaFoldDB" id="A0A815PH07"/>
<protein>
    <recommendedName>
        <fullName evidence="3">Cyclin N-terminal domain-containing protein</fullName>
    </recommendedName>
</protein>
<dbReference type="InterPro" id="IPR036915">
    <property type="entry name" value="Cyclin-like_sf"/>
</dbReference>
<evidence type="ECO:0000313" key="1">
    <source>
        <dbReference type="EMBL" id="CAF1448899.1"/>
    </source>
</evidence>
<comment type="caution">
    <text evidence="1">The sequence shown here is derived from an EMBL/GenBank/DDBJ whole genome shotgun (WGS) entry which is preliminary data.</text>
</comment>
<accession>A0A815PH07</accession>
<dbReference type="Proteomes" id="UP000663828">
    <property type="component" value="Unassembled WGS sequence"/>
</dbReference>
<dbReference type="Gene3D" id="1.10.472.10">
    <property type="entry name" value="Cyclin-like"/>
    <property type="match status" value="2"/>
</dbReference>
<organism evidence="1 2">
    <name type="scientific">Adineta ricciae</name>
    <name type="common">Rotifer</name>
    <dbReference type="NCBI Taxonomy" id="249248"/>
    <lineage>
        <taxon>Eukaryota</taxon>
        <taxon>Metazoa</taxon>
        <taxon>Spiralia</taxon>
        <taxon>Gnathifera</taxon>
        <taxon>Rotifera</taxon>
        <taxon>Eurotatoria</taxon>
        <taxon>Bdelloidea</taxon>
        <taxon>Adinetida</taxon>
        <taxon>Adinetidae</taxon>
        <taxon>Adineta</taxon>
    </lineage>
</organism>
<keyword evidence="2" id="KW-1185">Reference proteome</keyword>
<gene>
    <name evidence="1" type="ORF">XAT740_LOCUS36757</name>
</gene>
<name>A0A815PH07_ADIRI</name>
<feature type="non-terminal residue" evidence="1">
    <location>
        <position position="1"/>
    </location>
</feature>
<reference evidence="1" key="1">
    <citation type="submission" date="2021-02" db="EMBL/GenBank/DDBJ databases">
        <authorList>
            <person name="Nowell W R."/>
        </authorList>
    </citation>
    <scope>NUCLEOTIDE SEQUENCE</scope>
</reference>
<evidence type="ECO:0000313" key="2">
    <source>
        <dbReference type="Proteomes" id="UP000663828"/>
    </source>
</evidence>
<proteinExistence type="predicted"/>
<sequence length="200" mass="22477">MISSAFAFTSDQCVQAAADPQLSSAETHLLATLLSQEDQLHYHQINNIQLPQHVLYILHQLTFTLTQSASSSSSATLWTAITLLKKLYILSQQQQQQQHSIDLITILASFTLAHKYQHSQTHILDYHLIAHTFNIHDIQLIHDGEVALLEALSYDISVPTPDDFFSYFSNLANNTDPKIKTIIDEARLALSSPSLPHQTF</sequence>